<proteinExistence type="predicted"/>
<protein>
    <recommendedName>
        <fullName evidence="2">DUF732 domain-containing protein</fullName>
    </recommendedName>
</protein>
<feature type="chain" id="PRO_5040742761" description="DUF732 domain-containing protein" evidence="1">
    <location>
        <begin position="37"/>
        <end position="118"/>
    </location>
</feature>
<dbReference type="Pfam" id="PF05305">
    <property type="entry name" value="DUF732"/>
    <property type="match status" value="1"/>
</dbReference>
<dbReference type="InterPro" id="IPR007969">
    <property type="entry name" value="DUF732"/>
</dbReference>
<evidence type="ECO:0000313" key="3">
    <source>
        <dbReference type="EMBL" id="PQM53729.1"/>
    </source>
</evidence>
<evidence type="ECO:0000313" key="4">
    <source>
        <dbReference type="Proteomes" id="UP000237911"/>
    </source>
</evidence>
<organism evidence="3 4">
    <name type="scientific">Mycolicibacter virginiensis</name>
    <dbReference type="NCBI Taxonomy" id="1795032"/>
    <lineage>
        <taxon>Bacteria</taxon>
        <taxon>Bacillati</taxon>
        <taxon>Actinomycetota</taxon>
        <taxon>Actinomycetes</taxon>
        <taxon>Mycobacteriales</taxon>
        <taxon>Mycobacteriaceae</taxon>
        <taxon>Mycolicibacter</taxon>
    </lineage>
</organism>
<evidence type="ECO:0000256" key="1">
    <source>
        <dbReference type="SAM" id="SignalP"/>
    </source>
</evidence>
<dbReference type="AlphaFoldDB" id="A0A9X7IRG7"/>
<comment type="caution">
    <text evidence="3">The sequence shown here is derived from an EMBL/GenBank/DDBJ whole genome shotgun (WGS) entry which is preliminary data.</text>
</comment>
<keyword evidence="1" id="KW-0732">Signal</keyword>
<gene>
    <name evidence="3" type="ORF">C5U48_02655</name>
</gene>
<feature type="domain" description="DUF732" evidence="2">
    <location>
        <begin position="37"/>
        <end position="107"/>
    </location>
</feature>
<keyword evidence="4" id="KW-1185">Reference proteome</keyword>
<dbReference type="EMBL" id="PUEV01000012">
    <property type="protein sequence ID" value="PQM53729.1"/>
    <property type="molecule type" value="Genomic_DNA"/>
</dbReference>
<sequence length="118" mass="12279">MTVSTTGTVMGRIAKALSAGVAAVGLLLGTAGVAQADDQSYLDYLFAHGFTYHPGAYAAPVTIEWGHFVCDKARQTGHPRAGIDAYSNAFILTDVMIEGAQHELCPDTLGPTPVGEPS</sequence>
<dbReference type="Proteomes" id="UP000237911">
    <property type="component" value="Unassembled WGS sequence"/>
</dbReference>
<reference evidence="3 4" key="1">
    <citation type="submission" date="2018-02" db="EMBL/GenBank/DDBJ databases">
        <title>Draft genome sequence of Mycobacterium virginiense isolated from mud of a swine farm in Japan.</title>
        <authorList>
            <person name="Ohya K."/>
        </authorList>
    </citation>
    <scope>NUCLEOTIDE SEQUENCE [LARGE SCALE GENOMIC DNA]</scope>
    <source>
        <strain evidence="3 4">GF75</strain>
    </source>
</reference>
<name>A0A9X7IRG7_9MYCO</name>
<feature type="signal peptide" evidence="1">
    <location>
        <begin position="1"/>
        <end position="36"/>
    </location>
</feature>
<evidence type="ECO:0000259" key="2">
    <source>
        <dbReference type="Pfam" id="PF05305"/>
    </source>
</evidence>
<accession>A0A9X7IRG7</accession>